<gene>
    <name evidence="1" type="ORF">AMD00_16420</name>
</gene>
<sequence length="136" mass="16160">MKAANSSTSIYENVNPKLIYPDNHGKSFISEDEFYSTLDKNIYEEYINAAFSMRQKITFKDLPDIEEVFNQKTRNAYKKMNLQKQTHVDPNRQVYFFASFHQNETEEFHKFVVIDAETKVELMGGNSYHKYFNPYK</sequence>
<organism evidence="1 2">
    <name type="scientific">Viridibacillus arvi</name>
    <dbReference type="NCBI Taxonomy" id="263475"/>
    <lineage>
        <taxon>Bacteria</taxon>
        <taxon>Bacillati</taxon>
        <taxon>Bacillota</taxon>
        <taxon>Bacilli</taxon>
        <taxon>Bacillales</taxon>
        <taxon>Caryophanaceae</taxon>
        <taxon>Viridibacillus</taxon>
    </lineage>
</organism>
<dbReference type="InterPro" id="IPR027417">
    <property type="entry name" value="P-loop_NTPase"/>
</dbReference>
<evidence type="ECO:0000313" key="2">
    <source>
        <dbReference type="Proteomes" id="UP000036867"/>
    </source>
</evidence>
<protein>
    <submittedName>
        <fullName evidence="1">Uncharacterized protein</fullName>
    </submittedName>
</protein>
<dbReference type="Gene3D" id="3.40.50.300">
    <property type="entry name" value="P-loop containing nucleotide triphosphate hydrolases"/>
    <property type="match status" value="1"/>
</dbReference>
<keyword evidence="2" id="KW-1185">Reference proteome</keyword>
<reference evidence="2" key="1">
    <citation type="submission" date="2015-08" db="EMBL/GenBank/DDBJ databases">
        <title>Fjat-10028 dsm 16317.</title>
        <authorList>
            <person name="Liu B."/>
            <person name="Wang J."/>
            <person name="Zhu Y."/>
            <person name="Liu G."/>
            <person name="Chen Q."/>
            <person name="Chen Z."/>
            <person name="Lan J."/>
            <person name="Che J."/>
            <person name="Ge C."/>
            <person name="Shi H."/>
            <person name="Pan Z."/>
            <person name="Liu X."/>
        </authorList>
    </citation>
    <scope>NUCLEOTIDE SEQUENCE [LARGE SCALE GENOMIC DNA]</scope>
    <source>
        <strain evidence="2">DSM 16317</strain>
    </source>
</reference>
<proteinExistence type="predicted"/>
<evidence type="ECO:0000313" key="1">
    <source>
        <dbReference type="EMBL" id="KOO50172.1"/>
    </source>
</evidence>
<dbReference type="EMBL" id="LILB01000005">
    <property type="protein sequence ID" value="KOO50172.1"/>
    <property type="molecule type" value="Genomic_DNA"/>
</dbReference>
<dbReference type="Proteomes" id="UP000036867">
    <property type="component" value="Unassembled WGS sequence"/>
</dbReference>
<accession>A0A0M0LGY3</accession>
<name>A0A0M0LGY3_9BACL</name>
<comment type="caution">
    <text evidence="1">The sequence shown here is derived from an EMBL/GenBank/DDBJ whole genome shotgun (WGS) entry which is preliminary data.</text>
</comment>
<dbReference type="AlphaFoldDB" id="A0A0M0LGY3"/>